<evidence type="ECO:0000313" key="3">
    <source>
        <dbReference type="Proteomes" id="UP000011744"/>
    </source>
</evidence>
<evidence type="ECO:0000313" key="2">
    <source>
        <dbReference type="EMBL" id="EME70395.1"/>
    </source>
</evidence>
<gene>
    <name evidence="2" type="ORF">H261_08733</name>
</gene>
<name>M2Z7U6_9PROT</name>
<evidence type="ECO:0000256" key="1">
    <source>
        <dbReference type="SAM" id="MobiDB-lite"/>
    </source>
</evidence>
<accession>M2Z7U6</accession>
<feature type="compositionally biased region" description="Basic and acidic residues" evidence="1">
    <location>
        <begin position="149"/>
        <end position="161"/>
    </location>
</feature>
<reference evidence="2 3" key="1">
    <citation type="journal article" date="2014" name="Genome Announc.">
        <title>Draft Genome Sequence of Magnetospirillum sp. Strain SO-1, a Freshwater Magnetotactic Bacterium Isolated from the Ol'khovka River, Russia.</title>
        <authorList>
            <person name="Grouzdev D.S."/>
            <person name="Dziuba M.V."/>
            <person name="Sukhacheva M.S."/>
            <person name="Mardanov A.V."/>
            <person name="Beletskiy A.V."/>
            <person name="Kuznetsov B.B."/>
            <person name="Skryabin K.G."/>
        </authorList>
    </citation>
    <scope>NUCLEOTIDE SEQUENCE [LARGE SCALE GENOMIC DNA]</scope>
    <source>
        <strain evidence="2 3">SO-1</strain>
    </source>
</reference>
<dbReference type="RefSeq" id="WP_008616550.1">
    <property type="nucleotide sequence ID" value="NZ_AONQ01000018.1"/>
</dbReference>
<dbReference type="AlphaFoldDB" id="M2Z7U6"/>
<dbReference type="PATRIC" id="fig|1244869.3.peg.1766"/>
<keyword evidence="3" id="KW-1185">Reference proteome</keyword>
<organism evidence="2 3">
    <name type="scientific">Paramagnetospirillum caucaseum</name>
    <dbReference type="NCBI Taxonomy" id="1244869"/>
    <lineage>
        <taxon>Bacteria</taxon>
        <taxon>Pseudomonadati</taxon>
        <taxon>Pseudomonadota</taxon>
        <taxon>Alphaproteobacteria</taxon>
        <taxon>Rhodospirillales</taxon>
        <taxon>Magnetospirillaceae</taxon>
        <taxon>Paramagnetospirillum</taxon>
    </lineage>
</organism>
<protein>
    <submittedName>
        <fullName evidence="2">Uncharacterized protein</fullName>
    </submittedName>
</protein>
<feature type="region of interest" description="Disordered" evidence="1">
    <location>
        <begin position="143"/>
        <end position="169"/>
    </location>
</feature>
<dbReference type="Proteomes" id="UP000011744">
    <property type="component" value="Unassembled WGS sequence"/>
</dbReference>
<dbReference type="eggNOG" id="ENOG5032SEY">
    <property type="taxonomic scope" value="Bacteria"/>
</dbReference>
<sequence>MTPPAPPPPRALVVFSGKADLGWLRLLRPGFRHCFVLLELNGAWVCVNPLAHRTSVELWSLDPATDLPGWLRSQEGLTVVETEVRRPPRRPSPLGLYSCVEAVKRVLGLQERWVLTPGQLHDHLTRSGKKSLNLGNYRVNVPTSTPDPCPDHHPASAERMDSAVCRNKT</sequence>
<dbReference type="STRING" id="1244869.H261_08733"/>
<proteinExistence type="predicted"/>
<comment type="caution">
    <text evidence="2">The sequence shown here is derived from an EMBL/GenBank/DDBJ whole genome shotgun (WGS) entry which is preliminary data.</text>
</comment>
<dbReference type="EMBL" id="AONQ01000018">
    <property type="protein sequence ID" value="EME70395.1"/>
    <property type="molecule type" value="Genomic_DNA"/>
</dbReference>
<dbReference type="OrthoDB" id="8446920at2"/>